<evidence type="ECO:0000256" key="1">
    <source>
        <dbReference type="SAM" id="Phobius"/>
    </source>
</evidence>
<dbReference type="InterPro" id="IPR032675">
    <property type="entry name" value="LRR_dom_sf"/>
</dbReference>
<evidence type="ECO:0000313" key="2">
    <source>
        <dbReference type="EMBL" id="MFD1429208.1"/>
    </source>
</evidence>
<dbReference type="NCBIfam" id="TIGR02167">
    <property type="entry name" value="Liste_lipo_26"/>
    <property type="match status" value="6"/>
</dbReference>
<comment type="caution">
    <text evidence="2">The sequence shown here is derived from an EMBL/GenBank/DDBJ whole genome shotgun (WGS) entry which is preliminary data.</text>
</comment>
<keyword evidence="1" id="KW-0472">Membrane</keyword>
<feature type="transmembrane region" description="Helical" evidence="1">
    <location>
        <begin position="29"/>
        <end position="46"/>
    </location>
</feature>
<evidence type="ECO:0000313" key="3">
    <source>
        <dbReference type="Proteomes" id="UP001597196"/>
    </source>
</evidence>
<dbReference type="Proteomes" id="UP001597196">
    <property type="component" value="Unassembled WGS sequence"/>
</dbReference>
<dbReference type="InterPro" id="IPR005046">
    <property type="entry name" value="DUF285"/>
</dbReference>
<dbReference type="EMBL" id="JBHTOC010000003">
    <property type="protein sequence ID" value="MFD1429208.1"/>
    <property type="molecule type" value="Genomic_DNA"/>
</dbReference>
<keyword evidence="1" id="KW-1133">Transmembrane helix</keyword>
<accession>A0ABW4CF99</accession>
<keyword evidence="3" id="KW-1185">Reference proteome</keyword>
<name>A0ABW4CF99_9LACO</name>
<dbReference type="InterPro" id="IPR011889">
    <property type="entry name" value="Liste_lipo_26"/>
</dbReference>
<organism evidence="2 3">
    <name type="scientific">Lacticaseibacillus mingshuiensis</name>
    <dbReference type="NCBI Taxonomy" id="2799574"/>
    <lineage>
        <taxon>Bacteria</taxon>
        <taxon>Bacillati</taxon>
        <taxon>Bacillota</taxon>
        <taxon>Bacilli</taxon>
        <taxon>Lactobacillales</taxon>
        <taxon>Lactobacillaceae</taxon>
        <taxon>Lacticaseibacillus</taxon>
    </lineage>
</organism>
<dbReference type="Pfam" id="PF03382">
    <property type="entry name" value="DUF285"/>
    <property type="match status" value="1"/>
</dbReference>
<keyword evidence="1" id="KW-0812">Transmembrane</keyword>
<sequence length="571" mass="61252">MSAVTQGQYRCDQKRNYKKKRFDEQTHKWVTVVALLAIGTTAGVVAQTPISGTNVQTVRAADADSDGHYSLTYTDPSTDTSSLVQDVAVSGQPGTVISDAANDTYSAANINTAAGALGSGDLASYVLADDPFGENPLPAMTITADTSDNQVLQLQKVVAKGIWGTCHWYIDTDNVLHIGPGTGTDTSAAVSPWTPYMATVTKISIDGKVTFPAIADYLFGSLYSNPNWAQLTTITGLANVDTSQTTSFVGTFKFDLKLTSIDDLSEWNTSHVTTFANMFADTGSILTPFEMDLSDWQTGSATSLNSMFDHCYASDLGSLDNWDTSHVTDMTNLFSYAQSLTNIGKLTNWQVGNVTTMSGMFNIANKLTDIGDLSGWDVSKVTNMNTAFGSMTRIGSLGDLGSWNTSSVTNMTAMFGGTSVASLGDISHWDVSHVTVMSAMFSGMPNLTVLDLSGWDTRSVSAPTSPTGSSFNFFTPDTSPLTSSIASGLQQVTFGPNFTLVPYLPNPTTDGSDNTVLEKNTGYPLIMVRWIIRRGSPIYQIQNGLSQCIPVPSIPVFPALMSWPPLRIPRR</sequence>
<dbReference type="RefSeq" id="WP_203637121.1">
    <property type="nucleotide sequence ID" value="NZ_BOLS01000012.1"/>
</dbReference>
<dbReference type="Gene3D" id="3.80.10.10">
    <property type="entry name" value="Ribonuclease Inhibitor"/>
    <property type="match status" value="1"/>
</dbReference>
<proteinExistence type="predicted"/>
<reference evidence="3" key="1">
    <citation type="journal article" date="2019" name="Int. J. Syst. Evol. Microbiol.">
        <title>The Global Catalogue of Microorganisms (GCM) 10K type strain sequencing project: providing services to taxonomists for standard genome sequencing and annotation.</title>
        <authorList>
            <consortium name="The Broad Institute Genomics Platform"/>
            <consortium name="The Broad Institute Genome Sequencing Center for Infectious Disease"/>
            <person name="Wu L."/>
            <person name="Ma J."/>
        </authorList>
    </citation>
    <scope>NUCLEOTIDE SEQUENCE [LARGE SCALE GENOMIC DNA]</scope>
    <source>
        <strain evidence="3">CCM 8980</strain>
    </source>
</reference>
<protein>
    <submittedName>
        <fullName evidence="2">BspA family leucine-rich repeat surface protein</fullName>
    </submittedName>
</protein>
<gene>
    <name evidence="2" type="ORF">ACFQ4P_02945</name>
</gene>